<dbReference type="Proteomes" id="UP000594262">
    <property type="component" value="Unplaced"/>
</dbReference>
<dbReference type="AlphaFoldDB" id="A0A7M5USK5"/>
<dbReference type="EnsemblMetazoa" id="CLYHEMT003889.1">
    <property type="protein sequence ID" value="CLYHEMP003889.1"/>
    <property type="gene ID" value="CLYHEMG003889"/>
</dbReference>
<feature type="region of interest" description="Disordered" evidence="1">
    <location>
        <begin position="1"/>
        <end position="75"/>
    </location>
</feature>
<feature type="compositionally biased region" description="Polar residues" evidence="1">
    <location>
        <begin position="43"/>
        <end position="57"/>
    </location>
</feature>
<evidence type="ECO:0000313" key="3">
    <source>
        <dbReference type="Proteomes" id="UP000594262"/>
    </source>
</evidence>
<evidence type="ECO:0000313" key="2">
    <source>
        <dbReference type="EnsemblMetazoa" id="CLYHEMP003889.1"/>
    </source>
</evidence>
<keyword evidence="3" id="KW-1185">Reference proteome</keyword>
<protein>
    <submittedName>
        <fullName evidence="2">Uncharacterized protein</fullName>
    </submittedName>
</protein>
<evidence type="ECO:0000256" key="1">
    <source>
        <dbReference type="SAM" id="MobiDB-lite"/>
    </source>
</evidence>
<reference evidence="2" key="1">
    <citation type="submission" date="2021-01" db="UniProtKB">
        <authorList>
            <consortium name="EnsemblMetazoa"/>
        </authorList>
    </citation>
    <scope>IDENTIFICATION</scope>
</reference>
<feature type="compositionally biased region" description="Polar residues" evidence="1">
    <location>
        <begin position="1"/>
        <end position="12"/>
    </location>
</feature>
<proteinExistence type="predicted"/>
<organism evidence="2 3">
    <name type="scientific">Clytia hemisphaerica</name>
    <dbReference type="NCBI Taxonomy" id="252671"/>
    <lineage>
        <taxon>Eukaryota</taxon>
        <taxon>Metazoa</taxon>
        <taxon>Cnidaria</taxon>
        <taxon>Hydrozoa</taxon>
        <taxon>Hydroidolina</taxon>
        <taxon>Leptothecata</taxon>
        <taxon>Obeliida</taxon>
        <taxon>Clytiidae</taxon>
        <taxon>Clytia</taxon>
    </lineage>
</organism>
<accession>A0A7M5USK5</accession>
<name>A0A7M5USK5_9CNID</name>
<sequence>MTSGRRQSTTHQVGELLSLRKSNDQEYHSSRTRNRSNHLKPPVQTNLSTKVSRNQGRSTKETDGHTTKKKKRSGEFSSVYKLPKIENKYLINQMPSLKKTKTLSNLQVQRPLSPLPEPSLPSLSPGATITVETTERRRSSNNQLAPLLLDKSTERRRSSNFAAPPPLDVAQRTRRTSIFDGNLRRASRIIDRFEQELIAKEMEIHSGENIPEKNIYEEIKYCRYIRRRNEHEDSPSCPCNKCEKPLF</sequence>